<evidence type="ECO:0000313" key="2">
    <source>
        <dbReference type="EMBL" id="CCH61842.1"/>
    </source>
</evidence>
<evidence type="ECO:0000256" key="1">
    <source>
        <dbReference type="SAM" id="Phobius"/>
    </source>
</evidence>
<sequence length="75" mass="8851">MLFQHAARSSASMARMQLRRSFTRSYTQESWAVTEVKRIVPNIAFWATLLSVSLGWPFCFVWYQDRVTKKYANLD</sequence>
<dbReference type="InParanoid" id="I2H640"/>
<dbReference type="KEGG" id="tbl:TBLA_0F03030"/>
<keyword evidence="3" id="KW-1185">Reference proteome</keyword>
<organism evidence="2 3">
    <name type="scientific">Henningerozyma blattae (strain ATCC 34711 / CBS 6284 / DSM 70876 / NBRC 10599 / NRRL Y-10934 / UCD 77-7)</name>
    <name type="common">Yeast</name>
    <name type="synonym">Tetrapisispora blattae</name>
    <dbReference type="NCBI Taxonomy" id="1071380"/>
    <lineage>
        <taxon>Eukaryota</taxon>
        <taxon>Fungi</taxon>
        <taxon>Dikarya</taxon>
        <taxon>Ascomycota</taxon>
        <taxon>Saccharomycotina</taxon>
        <taxon>Saccharomycetes</taxon>
        <taxon>Saccharomycetales</taxon>
        <taxon>Saccharomycetaceae</taxon>
        <taxon>Henningerozyma</taxon>
    </lineage>
</organism>
<proteinExistence type="predicted"/>
<dbReference type="Proteomes" id="UP000002866">
    <property type="component" value="Chromosome 6"/>
</dbReference>
<keyword evidence="1" id="KW-1133">Transmembrane helix</keyword>
<feature type="transmembrane region" description="Helical" evidence="1">
    <location>
        <begin position="43"/>
        <end position="63"/>
    </location>
</feature>
<name>I2H640_HENB6</name>
<keyword evidence="1" id="KW-0812">Transmembrane</keyword>
<dbReference type="RefSeq" id="XP_004181361.1">
    <property type="nucleotide sequence ID" value="XM_004181313.1"/>
</dbReference>
<keyword evidence="1" id="KW-0472">Membrane</keyword>
<dbReference type="AlphaFoldDB" id="I2H640"/>
<accession>I2H640</accession>
<evidence type="ECO:0000313" key="3">
    <source>
        <dbReference type="Proteomes" id="UP000002866"/>
    </source>
</evidence>
<protein>
    <submittedName>
        <fullName evidence="2">Uncharacterized protein</fullName>
    </submittedName>
</protein>
<dbReference type="EMBL" id="HE806321">
    <property type="protein sequence ID" value="CCH61842.1"/>
    <property type="molecule type" value="Genomic_DNA"/>
</dbReference>
<reference evidence="2 3" key="1">
    <citation type="journal article" date="2011" name="Proc. Natl. Acad. Sci. U.S.A.">
        <title>Evolutionary erosion of yeast sex chromosomes by mating-type switching accidents.</title>
        <authorList>
            <person name="Gordon J.L."/>
            <person name="Armisen D."/>
            <person name="Proux-Wera E."/>
            <person name="Oheigeartaigh S.S."/>
            <person name="Byrne K.P."/>
            <person name="Wolfe K.H."/>
        </authorList>
    </citation>
    <scope>NUCLEOTIDE SEQUENCE [LARGE SCALE GENOMIC DNA]</scope>
    <source>
        <strain evidence="3">ATCC 34711 / CBS 6284 / DSM 70876 / NBRC 10599 / NRRL Y-10934 / UCD 77-7</strain>
    </source>
</reference>
<dbReference type="FunCoup" id="I2H640">
    <property type="interactions" value="31"/>
</dbReference>
<dbReference type="GeneID" id="14497080"/>
<gene>
    <name evidence="2" type="primary">TBLA0F03030</name>
    <name evidence="2" type="ORF">TBLA_0F03030</name>
</gene>
<dbReference type="HOGENOM" id="CLU_2672799_0_0_1"/>